<reference evidence="1" key="1">
    <citation type="submission" date="2021-06" db="EMBL/GenBank/DDBJ databases">
        <authorList>
            <person name="Kallberg Y."/>
            <person name="Tangrot J."/>
            <person name="Rosling A."/>
        </authorList>
    </citation>
    <scope>NUCLEOTIDE SEQUENCE</scope>
    <source>
        <strain evidence="1">IN212</strain>
    </source>
</reference>
<feature type="non-terminal residue" evidence="1">
    <location>
        <position position="118"/>
    </location>
</feature>
<protein>
    <submittedName>
        <fullName evidence="1">2875_t:CDS:1</fullName>
    </submittedName>
</protein>
<sequence length="118" mass="13845">TVKSCNKCRMSIGNANKIRMKNDENKKIMELQSKAYRREEIIEIFLGLLESYEDVDNTEPCQQTFNANITVHLNSFFDRVDETNKDEINKHVAYQIIKLISKADGYTYIYHTCNELKD</sequence>
<dbReference type="Proteomes" id="UP000789396">
    <property type="component" value="Unassembled WGS sequence"/>
</dbReference>
<evidence type="ECO:0000313" key="2">
    <source>
        <dbReference type="Proteomes" id="UP000789396"/>
    </source>
</evidence>
<keyword evidence="2" id="KW-1185">Reference proteome</keyword>
<dbReference type="OrthoDB" id="2477321at2759"/>
<accession>A0A9N9K703</accession>
<gene>
    <name evidence="1" type="ORF">RFULGI_LOCUS19147</name>
</gene>
<proteinExistence type="predicted"/>
<evidence type="ECO:0000313" key="1">
    <source>
        <dbReference type="EMBL" id="CAG8814883.1"/>
    </source>
</evidence>
<name>A0A9N9K703_9GLOM</name>
<comment type="caution">
    <text evidence="1">The sequence shown here is derived from an EMBL/GenBank/DDBJ whole genome shotgun (WGS) entry which is preliminary data.</text>
</comment>
<dbReference type="EMBL" id="CAJVPZ010090481">
    <property type="protein sequence ID" value="CAG8814883.1"/>
    <property type="molecule type" value="Genomic_DNA"/>
</dbReference>
<feature type="non-terminal residue" evidence="1">
    <location>
        <position position="1"/>
    </location>
</feature>
<organism evidence="1 2">
    <name type="scientific">Racocetra fulgida</name>
    <dbReference type="NCBI Taxonomy" id="60492"/>
    <lineage>
        <taxon>Eukaryota</taxon>
        <taxon>Fungi</taxon>
        <taxon>Fungi incertae sedis</taxon>
        <taxon>Mucoromycota</taxon>
        <taxon>Glomeromycotina</taxon>
        <taxon>Glomeromycetes</taxon>
        <taxon>Diversisporales</taxon>
        <taxon>Gigasporaceae</taxon>
        <taxon>Racocetra</taxon>
    </lineage>
</organism>
<dbReference type="AlphaFoldDB" id="A0A9N9K703"/>